<dbReference type="GO" id="GO:0000160">
    <property type="term" value="P:phosphorelay signal transduction system"/>
    <property type="evidence" value="ECO:0007669"/>
    <property type="project" value="UniProtKB-KW"/>
</dbReference>
<dbReference type="Pfam" id="PF13581">
    <property type="entry name" value="HATPase_c_2"/>
    <property type="match status" value="1"/>
</dbReference>
<evidence type="ECO:0000256" key="1">
    <source>
        <dbReference type="ARBA" id="ARBA00022679"/>
    </source>
</evidence>
<dbReference type="RefSeq" id="WP_091795330.1">
    <property type="nucleotide sequence ID" value="NZ_CP016353.1"/>
</dbReference>
<proteinExistence type="predicted"/>
<evidence type="ECO:0000256" key="3">
    <source>
        <dbReference type="ARBA" id="ARBA00023012"/>
    </source>
</evidence>
<accession>A0A222VMR1</accession>
<dbReference type="OrthoDB" id="5125370at2"/>
<evidence type="ECO:0000313" key="5">
    <source>
        <dbReference type="EMBL" id="SDC06623.1"/>
    </source>
</evidence>
<dbReference type="PANTHER" id="PTHR24421:SF61">
    <property type="entry name" value="OXYGEN SENSOR HISTIDINE KINASE NREB"/>
    <property type="match status" value="1"/>
</dbReference>
<dbReference type="InterPro" id="IPR050482">
    <property type="entry name" value="Sensor_HK_TwoCompSys"/>
</dbReference>
<dbReference type="InterPro" id="IPR036890">
    <property type="entry name" value="HATPase_C_sf"/>
</dbReference>
<dbReference type="GO" id="GO:0016301">
    <property type="term" value="F:kinase activity"/>
    <property type="evidence" value="ECO:0007669"/>
    <property type="project" value="UniProtKB-KW"/>
</dbReference>
<dbReference type="STRING" id="530584.SAMN05421630_101294"/>
<feature type="domain" description="Histidine kinase/HSP90-like ATPase" evidence="4">
    <location>
        <begin position="271"/>
        <end position="337"/>
    </location>
</feature>
<gene>
    <name evidence="5" type="ORF">SAMN05421630_101294</name>
</gene>
<protein>
    <submittedName>
        <fullName evidence="5">Signal transduction histidine kinase</fullName>
    </submittedName>
</protein>
<dbReference type="AlphaFoldDB" id="A0A222VMR1"/>
<dbReference type="InterPro" id="IPR003594">
    <property type="entry name" value="HATPase_dom"/>
</dbReference>
<keyword evidence="2 5" id="KW-0418">Kinase</keyword>
<dbReference type="Gene3D" id="3.30.565.10">
    <property type="entry name" value="Histidine kinase-like ATPase, C-terminal domain"/>
    <property type="match status" value="1"/>
</dbReference>
<keyword evidence="6" id="KW-1185">Reference proteome</keyword>
<keyword evidence="3" id="KW-0902">Two-component regulatory system</keyword>
<dbReference type="KEGG" id="pmad:BAY61_09665"/>
<organism evidence="5 6">
    <name type="scientific">Prauserella marina</name>
    <dbReference type="NCBI Taxonomy" id="530584"/>
    <lineage>
        <taxon>Bacteria</taxon>
        <taxon>Bacillati</taxon>
        <taxon>Actinomycetota</taxon>
        <taxon>Actinomycetes</taxon>
        <taxon>Pseudonocardiales</taxon>
        <taxon>Pseudonocardiaceae</taxon>
        <taxon>Prauserella</taxon>
    </lineage>
</organism>
<sequence length="373" mass="38930">MAGEAVRLLRDFGRGYAVVVRLVTLLPICAIALFRASPDHVRLVGLVVAIAAVWTCVQAWWLRRAAGGLSPLVADVVVLLGLSLTTFWTGAGEDTNFGWLRLLATFACVTWQWHTSTLAGGAAALLVAGGMLPVFAGAGADPSVLRALGWLVVVSALSRAAWVIVGRAATRADRMAAAAERARGEAEVASAVRADEREHANALHDTAATTLLMVGTGQVRAEAPWLAPQARRDLGRLAGRGLTAGAEADLVPLLRGNLDTPHVSVEFDLPERLRLPAEVAMAFAGAAAEAVTNVRRHAGAETVAVRLSGDARAVCLEVTDTGDGFDVDAVPATRRGLRESVRGRMTGVGGTATITSSSETGTVVRLKWAGGDD</sequence>
<dbReference type="Proteomes" id="UP000199494">
    <property type="component" value="Unassembled WGS sequence"/>
</dbReference>
<name>A0A222VMR1_9PSEU</name>
<dbReference type="SUPFAM" id="SSF55874">
    <property type="entry name" value="ATPase domain of HSP90 chaperone/DNA topoisomerase II/histidine kinase"/>
    <property type="match status" value="1"/>
</dbReference>
<dbReference type="CDD" id="cd16917">
    <property type="entry name" value="HATPase_UhpB-NarQ-NarX-like"/>
    <property type="match status" value="1"/>
</dbReference>
<reference evidence="5 6" key="1">
    <citation type="submission" date="2016-10" db="EMBL/GenBank/DDBJ databases">
        <authorList>
            <person name="de Groot N.N."/>
        </authorList>
    </citation>
    <scope>NUCLEOTIDE SEQUENCE [LARGE SCALE GENOMIC DNA]</scope>
    <source>
        <strain evidence="5 6">CGMCC 4.5506</strain>
    </source>
</reference>
<evidence type="ECO:0000256" key="2">
    <source>
        <dbReference type="ARBA" id="ARBA00022777"/>
    </source>
</evidence>
<keyword evidence="1" id="KW-0808">Transferase</keyword>
<dbReference type="PANTHER" id="PTHR24421">
    <property type="entry name" value="NITRATE/NITRITE SENSOR PROTEIN NARX-RELATED"/>
    <property type="match status" value="1"/>
</dbReference>
<evidence type="ECO:0000259" key="4">
    <source>
        <dbReference type="Pfam" id="PF13581"/>
    </source>
</evidence>
<evidence type="ECO:0000313" key="6">
    <source>
        <dbReference type="Proteomes" id="UP000199494"/>
    </source>
</evidence>
<dbReference type="EMBL" id="FMZE01000001">
    <property type="protein sequence ID" value="SDC06623.1"/>
    <property type="molecule type" value="Genomic_DNA"/>
</dbReference>